<keyword evidence="2" id="KW-0695">RNA-directed DNA polymerase</keyword>
<feature type="domain" description="Integrase zinc-binding" evidence="1">
    <location>
        <begin position="155"/>
        <end position="208"/>
    </location>
</feature>
<dbReference type="GO" id="GO:0003964">
    <property type="term" value="F:RNA-directed DNA polymerase activity"/>
    <property type="evidence" value="ECO:0007669"/>
    <property type="project" value="UniProtKB-KW"/>
</dbReference>
<accession>A0ABQ5GEN5</accession>
<dbReference type="Gene3D" id="3.30.420.10">
    <property type="entry name" value="Ribonuclease H-like superfamily/Ribonuclease H"/>
    <property type="match status" value="2"/>
</dbReference>
<keyword evidence="2" id="KW-0808">Transferase</keyword>
<name>A0ABQ5GEN5_9ASTR</name>
<gene>
    <name evidence="2" type="ORF">Tco_1032947</name>
</gene>
<evidence type="ECO:0000259" key="1">
    <source>
        <dbReference type="Pfam" id="PF17921"/>
    </source>
</evidence>
<dbReference type="Pfam" id="PF17921">
    <property type="entry name" value="Integrase_H2C2"/>
    <property type="match status" value="1"/>
</dbReference>
<sequence>MKCCEIIYGMGDLTRVSVSLGGEIFSGGKKCQKSNIGDSDNTRDGGKIVGGAIGACGGIEKNCGLLYAPILSLPGGIEDFVVYYDMSNQGLGCVLMQRGKSGVKRMILAAQSEAFKEENAPAERLHGLDQQMEMKEDESLYFMDRIWVSLVGGVRTIIMDEAYKTRYSVHPGADKMYHDLRDMYWWSGMKRDIATHVSKCLTCLKVKAEHQRPSGLLQQPEMPEWKWDNITMDFITKLPKTKSGHDTIWVVVDRLTKSVYFLATRGDYSMEKLERLYIDEIKALGMRLDMSTTYHPQMDGQSERIIQTLEDMLRACVIDFGSSWRHCMEGNVGRPSYGLKLEKAG</sequence>
<evidence type="ECO:0000313" key="2">
    <source>
        <dbReference type="EMBL" id="GJT73661.1"/>
    </source>
</evidence>
<reference evidence="2" key="1">
    <citation type="journal article" date="2022" name="Int. J. Mol. Sci.">
        <title>Draft Genome of Tanacetum Coccineum: Genomic Comparison of Closely Related Tanacetum-Family Plants.</title>
        <authorList>
            <person name="Yamashiro T."/>
            <person name="Shiraishi A."/>
            <person name="Nakayama K."/>
            <person name="Satake H."/>
        </authorList>
    </citation>
    <scope>NUCLEOTIDE SEQUENCE</scope>
</reference>
<dbReference type="SUPFAM" id="SSF53098">
    <property type="entry name" value="Ribonuclease H-like"/>
    <property type="match status" value="1"/>
</dbReference>
<evidence type="ECO:0000313" key="3">
    <source>
        <dbReference type="Proteomes" id="UP001151760"/>
    </source>
</evidence>
<reference evidence="2" key="2">
    <citation type="submission" date="2022-01" db="EMBL/GenBank/DDBJ databases">
        <authorList>
            <person name="Yamashiro T."/>
            <person name="Shiraishi A."/>
            <person name="Satake H."/>
            <person name="Nakayama K."/>
        </authorList>
    </citation>
    <scope>NUCLEOTIDE SEQUENCE</scope>
</reference>
<dbReference type="InterPro" id="IPR036397">
    <property type="entry name" value="RNaseH_sf"/>
</dbReference>
<dbReference type="PANTHER" id="PTHR45835:SF103">
    <property type="entry name" value="RNA-DIRECTED DNA POLYMERASE"/>
    <property type="match status" value="1"/>
</dbReference>
<keyword evidence="3" id="KW-1185">Reference proteome</keyword>
<dbReference type="Gene3D" id="1.10.340.70">
    <property type="match status" value="1"/>
</dbReference>
<dbReference type="PANTHER" id="PTHR45835">
    <property type="entry name" value="YALI0A06105P"/>
    <property type="match status" value="1"/>
</dbReference>
<keyword evidence="2" id="KW-0548">Nucleotidyltransferase</keyword>
<protein>
    <submittedName>
        <fullName evidence="2">Reverse transcriptase domain-containing protein</fullName>
    </submittedName>
</protein>
<proteinExistence type="predicted"/>
<dbReference type="InterPro" id="IPR012337">
    <property type="entry name" value="RNaseH-like_sf"/>
</dbReference>
<organism evidence="2 3">
    <name type="scientific">Tanacetum coccineum</name>
    <dbReference type="NCBI Taxonomy" id="301880"/>
    <lineage>
        <taxon>Eukaryota</taxon>
        <taxon>Viridiplantae</taxon>
        <taxon>Streptophyta</taxon>
        <taxon>Embryophyta</taxon>
        <taxon>Tracheophyta</taxon>
        <taxon>Spermatophyta</taxon>
        <taxon>Magnoliopsida</taxon>
        <taxon>eudicotyledons</taxon>
        <taxon>Gunneridae</taxon>
        <taxon>Pentapetalae</taxon>
        <taxon>asterids</taxon>
        <taxon>campanulids</taxon>
        <taxon>Asterales</taxon>
        <taxon>Asteraceae</taxon>
        <taxon>Asteroideae</taxon>
        <taxon>Anthemideae</taxon>
        <taxon>Anthemidinae</taxon>
        <taxon>Tanacetum</taxon>
    </lineage>
</organism>
<comment type="caution">
    <text evidence="2">The sequence shown here is derived from an EMBL/GenBank/DDBJ whole genome shotgun (WGS) entry which is preliminary data.</text>
</comment>
<dbReference type="InterPro" id="IPR041588">
    <property type="entry name" value="Integrase_H2C2"/>
</dbReference>
<dbReference type="EMBL" id="BQNB010018372">
    <property type="protein sequence ID" value="GJT73661.1"/>
    <property type="molecule type" value="Genomic_DNA"/>
</dbReference>
<dbReference type="Proteomes" id="UP001151760">
    <property type="component" value="Unassembled WGS sequence"/>
</dbReference>